<name>A0ABR0BBL6_PURLI</name>
<dbReference type="Proteomes" id="UP001287286">
    <property type="component" value="Unassembled WGS sequence"/>
</dbReference>
<accession>A0ABR0BBL6</accession>
<gene>
    <name evidence="2" type="ORF">Purlil1_14314</name>
</gene>
<keyword evidence="3" id="KW-1185">Reference proteome</keyword>
<proteinExistence type="predicted"/>
<sequence>METNSKSRTGERCSGANESLSQPLFRVGQPVAKHFDPATCKRGKRSPARSHGVYAASVSSMDGAADQDADTDETRGDSNIPNEAPAVMKPASCATVLPVAFLVLAGARGGLPRDVDESQWAWCASLRRGKLHTDEETRAVRGGLVTLKAMAIPAPVFLSSIKPDSLNANFVMAFRPRTNANRERRVRHHPFLPRSGTTGRTVASRTPNLRGTMPWVRNALTTASTLETPVRVRPTVVQGLSLMSCDPSFGALTWL</sequence>
<evidence type="ECO:0000313" key="3">
    <source>
        <dbReference type="Proteomes" id="UP001287286"/>
    </source>
</evidence>
<feature type="region of interest" description="Disordered" evidence="1">
    <location>
        <begin position="1"/>
        <end position="85"/>
    </location>
</feature>
<reference evidence="2 3" key="1">
    <citation type="journal article" date="2024" name="Microbiol. Resour. Announc.">
        <title>Genome annotations for the ascomycete fungi Trichoderma harzianum, Trichoderma aggressivum, and Purpureocillium lilacinum.</title>
        <authorList>
            <person name="Beijen E.P.W."/>
            <person name="Ohm R.A."/>
        </authorList>
    </citation>
    <scope>NUCLEOTIDE SEQUENCE [LARGE SCALE GENOMIC DNA]</scope>
    <source>
        <strain evidence="2 3">CBS 150709</strain>
    </source>
</reference>
<protein>
    <submittedName>
        <fullName evidence="2">Uncharacterized protein</fullName>
    </submittedName>
</protein>
<comment type="caution">
    <text evidence="2">The sequence shown here is derived from an EMBL/GenBank/DDBJ whole genome shotgun (WGS) entry which is preliminary data.</text>
</comment>
<dbReference type="EMBL" id="JAWRVI010000705">
    <property type="protein sequence ID" value="KAK4060037.1"/>
    <property type="molecule type" value="Genomic_DNA"/>
</dbReference>
<organism evidence="2 3">
    <name type="scientific">Purpureocillium lilacinum</name>
    <name type="common">Paecilomyces lilacinus</name>
    <dbReference type="NCBI Taxonomy" id="33203"/>
    <lineage>
        <taxon>Eukaryota</taxon>
        <taxon>Fungi</taxon>
        <taxon>Dikarya</taxon>
        <taxon>Ascomycota</taxon>
        <taxon>Pezizomycotina</taxon>
        <taxon>Sordariomycetes</taxon>
        <taxon>Hypocreomycetidae</taxon>
        <taxon>Hypocreales</taxon>
        <taxon>Ophiocordycipitaceae</taxon>
        <taxon>Purpureocillium</taxon>
    </lineage>
</organism>
<evidence type="ECO:0000313" key="2">
    <source>
        <dbReference type="EMBL" id="KAK4060037.1"/>
    </source>
</evidence>
<evidence type="ECO:0000256" key="1">
    <source>
        <dbReference type="SAM" id="MobiDB-lite"/>
    </source>
</evidence>